<dbReference type="Proteomes" id="UP000070544">
    <property type="component" value="Unassembled WGS sequence"/>
</dbReference>
<organism evidence="2 3">
    <name type="scientific">Gonapodya prolifera (strain JEL478)</name>
    <name type="common">Monoblepharis prolifera</name>
    <dbReference type="NCBI Taxonomy" id="1344416"/>
    <lineage>
        <taxon>Eukaryota</taxon>
        <taxon>Fungi</taxon>
        <taxon>Fungi incertae sedis</taxon>
        <taxon>Chytridiomycota</taxon>
        <taxon>Chytridiomycota incertae sedis</taxon>
        <taxon>Monoblepharidomycetes</taxon>
        <taxon>Monoblepharidales</taxon>
        <taxon>Gonapodyaceae</taxon>
        <taxon>Gonapodya</taxon>
    </lineage>
</organism>
<dbReference type="AlphaFoldDB" id="A0A139APL6"/>
<evidence type="ECO:0000256" key="1">
    <source>
        <dbReference type="SAM" id="MobiDB-lite"/>
    </source>
</evidence>
<evidence type="ECO:0000313" key="2">
    <source>
        <dbReference type="EMBL" id="KXS18435.1"/>
    </source>
</evidence>
<dbReference type="EMBL" id="KQ965742">
    <property type="protein sequence ID" value="KXS18435.1"/>
    <property type="molecule type" value="Genomic_DNA"/>
</dbReference>
<sequence length="247" mass="27681">MFMEPDEPIHLTPGFDPSPDPMHPLESPSPRVAKPTRRQAAGCPTACVQGSASFECQSWGWWSVRDHTSASASTVRGVAGIDMTRCPMGDVPIEGCLGEVWDLWSLGDLEEWEGRHDGEVCARTCEERIMQKSETGMGFTGALICGRNSWTQGFRIFGWYPPREKRAIVTAIDPLWRGENVGQKIVSVGERDEAQNEVTRPQQETRAGREQGRMSTRETFSATRDDSHRWINSRFEWMDGGEFRGSG</sequence>
<feature type="compositionally biased region" description="Basic and acidic residues" evidence="1">
    <location>
        <begin position="206"/>
        <end position="216"/>
    </location>
</feature>
<accession>A0A139APL6</accession>
<name>A0A139APL6_GONPJ</name>
<keyword evidence="3" id="KW-1185">Reference proteome</keyword>
<feature type="region of interest" description="Disordered" evidence="1">
    <location>
        <begin position="1"/>
        <end position="37"/>
    </location>
</feature>
<evidence type="ECO:0000313" key="3">
    <source>
        <dbReference type="Proteomes" id="UP000070544"/>
    </source>
</evidence>
<reference evidence="2 3" key="1">
    <citation type="journal article" date="2015" name="Genome Biol. Evol.">
        <title>Phylogenomic analyses indicate that early fungi evolved digesting cell walls of algal ancestors of land plants.</title>
        <authorList>
            <person name="Chang Y."/>
            <person name="Wang S."/>
            <person name="Sekimoto S."/>
            <person name="Aerts A.L."/>
            <person name="Choi C."/>
            <person name="Clum A."/>
            <person name="LaButti K.M."/>
            <person name="Lindquist E.A."/>
            <person name="Yee Ngan C."/>
            <person name="Ohm R.A."/>
            <person name="Salamov A.A."/>
            <person name="Grigoriev I.V."/>
            <person name="Spatafora J.W."/>
            <person name="Berbee M.L."/>
        </authorList>
    </citation>
    <scope>NUCLEOTIDE SEQUENCE [LARGE SCALE GENOMIC DNA]</scope>
    <source>
        <strain evidence="2 3">JEL478</strain>
    </source>
</reference>
<proteinExistence type="predicted"/>
<protein>
    <submittedName>
        <fullName evidence="2">Uncharacterized protein</fullName>
    </submittedName>
</protein>
<feature type="compositionally biased region" description="Polar residues" evidence="1">
    <location>
        <begin position="196"/>
        <end position="205"/>
    </location>
</feature>
<feature type="region of interest" description="Disordered" evidence="1">
    <location>
        <begin position="191"/>
        <end position="225"/>
    </location>
</feature>
<gene>
    <name evidence="2" type="ORF">M427DRAFT_143856</name>
</gene>